<dbReference type="Proteomes" id="UP000239485">
    <property type="component" value="Unassembled WGS sequence"/>
</dbReference>
<gene>
    <name evidence="2" type="ORF">CLV92_10911</name>
</gene>
<comment type="caution">
    <text evidence="2">The sequence shown here is derived from an EMBL/GenBank/DDBJ whole genome shotgun (WGS) entry which is preliminary data.</text>
</comment>
<accession>A0A2S6IHR9</accession>
<protein>
    <submittedName>
        <fullName evidence="2">Uncharacterized protein</fullName>
    </submittedName>
</protein>
<feature type="transmembrane region" description="Helical" evidence="1">
    <location>
        <begin position="50"/>
        <end position="69"/>
    </location>
</feature>
<evidence type="ECO:0000313" key="2">
    <source>
        <dbReference type="EMBL" id="PPK93735.1"/>
    </source>
</evidence>
<dbReference type="EMBL" id="PTJD01000009">
    <property type="protein sequence ID" value="PPK93735.1"/>
    <property type="molecule type" value="Genomic_DNA"/>
</dbReference>
<evidence type="ECO:0000313" key="3">
    <source>
        <dbReference type="Proteomes" id="UP000239485"/>
    </source>
</evidence>
<feature type="transmembrane region" description="Helical" evidence="1">
    <location>
        <begin position="99"/>
        <end position="123"/>
    </location>
</feature>
<sequence length="126" mass="12532">MTVLVAAVVCGVLALVAGVVFARSAVVVPGTAAAGSGAVLVALVPPALPGVVLAAGILAALVGLAPAWVRREEALAAVRSVAAPADVGRWLGRWRVDRAFAAFLVLAFPAVATAAAVAFHTWATSR</sequence>
<evidence type="ECO:0000256" key="1">
    <source>
        <dbReference type="SAM" id="Phobius"/>
    </source>
</evidence>
<keyword evidence="1" id="KW-0472">Membrane</keyword>
<keyword evidence="3" id="KW-1185">Reference proteome</keyword>
<keyword evidence="1" id="KW-0812">Transmembrane</keyword>
<organism evidence="2 3">
    <name type="scientific">Kineococcus xinjiangensis</name>
    <dbReference type="NCBI Taxonomy" id="512762"/>
    <lineage>
        <taxon>Bacteria</taxon>
        <taxon>Bacillati</taxon>
        <taxon>Actinomycetota</taxon>
        <taxon>Actinomycetes</taxon>
        <taxon>Kineosporiales</taxon>
        <taxon>Kineosporiaceae</taxon>
        <taxon>Kineococcus</taxon>
    </lineage>
</organism>
<dbReference type="AlphaFoldDB" id="A0A2S6IHR9"/>
<name>A0A2S6IHR9_9ACTN</name>
<reference evidence="2 3" key="1">
    <citation type="submission" date="2018-02" db="EMBL/GenBank/DDBJ databases">
        <title>Genomic Encyclopedia of Archaeal and Bacterial Type Strains, Phase II (KMG-II): from individual species to whole genera.</title>
        <authorList>
            <person name="Goeker M."/>
        </authorList>
    </citation>
    <scope>NUCLEOTIDE SEQUENCE [LARGE SCALE GENOMIC DNA]</scope>
    <source>
        <strain evidence="2 3">DSM 22857</strain>
    </source>
</reference>
<keyword evidence="1" id="KW-1133">Transmembrane helix</keyword>
<proteinExistence type="predicted"/>